<accession>X1LHP2</accession>
<dbReference type="EMBL" id="BARV01001990">
    <property type="protein sequence ID" value="GAI01890.1"/>
    <property type="molecule type" value="Genomic_DNA"/>
</dbReference>
<proteinExistence type="predicted"/>
<gene>
    <name evidence="2" type="ORF">S06H3_05385</name>
</gene>
<evidence type="ECO:0000313" key="2">
    <source>
        <dbReference type="EMBL" id="GAI01890.1"/>
    </source>
</evidence>
<dbReference type="AlphaFoldDB" id="X1LHP2"/>
<evidence type="ECO:0000256" key="1">
    <source>
        <dbReference type="SAM" id="Coils"/>
    </source>
</evidence>
<feature type="coiled-coil region" evidence="1">
    <location>
        <begin position="18"/>
        <end position="52"/>
    </location>
</feature>
<keyword evidence="1" id="KW-0175">Coiled coil</keyword>
<comment type="caution">
    <text evidence="2">The sequence shown here is derived from an EMBL/GenBank/DDBJ whole genome shotgun (WGS) entry which is preliminary data.</text>
</comment>
<organism evidence="2">
    <name type="scientific">marine sediment metagenome</name>
    <dbReference type="NCBI Taxonomy" id="412755"/>
    <lineage>
        <taxon>unclassified sequences</taxon>
        <taxon>metagenomes</taxon>
        <taxon>ecological metagenomes</taxon>
    </lineage>
</organism>
<sequence>MTEEKDPETTPFDAEWEIKKMGRRIMDLLDMIDELKAKDKSLSARISRLKLRTIEEEGEEEPGEEREEVQRQFDELPLEEKAVLMAKLMDRRDPER</sequence>
<name>X1LHP2_9ZZZZ</name>
<protein>
    <submittedName>
        <fullName evidence="2">Uncharacterized protein</fullName>
    </submittedName>
</protein>
<reference evidence="2" key="1">
    <citation type="journal article" date="2014" name="Front. Microbiol.">
        <title>High frequency of phylogenetically diverse reductive dehalogenase-homologous genes in deep subseafloor sedimentary metagenomes.</title>
        <authorList>
            <person name="Kawai M."/>
            <person name="Futagami T."/>
            <person name="Toyoda A."/>
            <person name="Takaki Y."/>
            <person name="Nishi S."/>
            <person name="Hori S."/>
            <person name="Arai W."/>
            <person name="Tsubouchi T."/>
            <person name="Morono Y."/>
            <person name="Uchiyama I."/>
            <person name="Ito T."/>
            <person name="Fujiyama A."/>
            <person name="Inagaki F."/>
            <person name="Takami H."/>
        </authorList>
    </citation>
    <scope>NUCLEOTIDE SEQUENCE</scope>
    <source>
        <strain evidence="2">Expedition CK06-06</strain>
    </source>
</reference>